<proteinExistence type="inferred from homology"/>
<name>A0ABQ1JWI1_9PROT</name>
<organism evidence="5 6">
    <name type="scientific">Henriciella pelagia</name>
    <dbReference type="NCBI Taxonomy" id="1977912"/>
    <lineage>
        <taxon>Bacteria</taxon>
        <taxon>Pseudomonadati</taxon>
        <taxon>Pseudomonadota</taxon>
        <taxon>Alphaproteobacteria</taxon>
        <taxon>Hyphomonadales</taxon>
        <taxon>Hyphomonadaceae</taxon>
        <taxon>Henriciella</taxon>
    </lineage>
</organism>
<dbReference type="InterPro" id="IPR016898">
    <property type="entry name" value="Polyphosphate_phosphotransfera"/>
</dbReference>
<dbReference type="PIRSF" id="PIRSF028756">
    <property type="entry name" value="PPK2_prd"/>
    <property type="match status" value="1"/>
</dbReference>
<feature type="domain" description="Polyphosphate kinase-2-related" evidence="4">
    <location>
        <begin position="37"/>
        <end position="255"/>
    </location>
</feature>
<dbReference type="SUPFAM" id="SSF52540">
    <property type="entry name" value="P-loop containing nucleoside triphosphate hydrolases"/>
    <property type="match status" value="1"/>
</dbReference>
<dbReference type="PANTHER" id="PTHR34383">
    <property type="entry name" value="POLYPHOSPHATE:AMP PHOSPHOTRANSFERASE-RELATED"/>
    <property type="match status" value="1"/>
</dbReference>
<evidence type="ECO:0000256" key="3">
    <source>
        <dbReference type="ARBA" id="ARBA00022777"/>
    </source>
</evidence>
<comment type="caution">
    <text evidence="5">The sequence shown here is derived from an EMBL/GenBank/DDBJ whole genome shotgun (WGS) entry which is preliminary data.</text>
</comment>
<dbReference type="InterPro" id="IPR027417">
    <property type="entry name" value="P-loop_NTPase"/>
</dbReference>
<evidence type="ECO:0000256" key="1">
    <source>
        <dbReference type="ARBA" id="ARBA00009924"/>
    </source>
</evidence>
<evidence type="ECO:0000259" key="4">
    <source>
        <dbReference type="Pfam" id="PF03976"/>
    </source>
</evidence>
<sequence>MSKPSIKEVRERFIAPPGEKFDLSSRDSGDRKLFPDKKHARKCLQEDAGVIDEHQDLLYATQKKAVLVVIQGMDTAGKSGTIRNVFAQTTPLGMTVKAFKAPTKEELAHDYLWRVHNAVPKKGFIGIFDRSHYEDVLVVKVRGFAPPEAVEQRYDQINQFEKHLSENGVRIVKFMLHLGYEEQGIRLKERITEPHKRWKFNPADLDDRKMWPDFMKAYEDMVERCSTEWAPWYVIPADSRTRRNAAIARILRGELEGLGLEWPDPGYKLEDFDFS</sequence>
<keyword evidence="6" id="KW-1185">Reference proteome</keyword>
<evidence type="ECO:0000313" key="6">
    <source>
        <dbReference type="Proteomes" id="UP000628854"/>
    </source>
</evidence>
<dbReference type="Pfam" id="PF03976">
    <property type="entry name" value="PPK2"/>
    <property type="match status" value="1"/>
</dbReference>
<keyword evidence="2" id="KW-0808">Transferase</keyword>
<gene>
    <name evidence="5" type="ORF">GCM10011503_26850</name>
</gene>
<dbReference type="InterPro" id="IPR022488">
    <property type="entry name" value="PPK2-related"/>
</dbReference>
<reference evidence="6" key="1">
    <citation type="journal article" date="2019" name="Int. J. Syst. Evol. Microbiol.">
        <title>The Global Catalogue of Microorganisms (GCM) 10K type strain sequencing project: providing services to taxonomists for standard genome sequencing and annotation.</title>
        <authorList>
            <consortium name="The Broad Institute Genomics Platform"/>
            <consortium name="The Broad Institute Genome Sequencing Center for Infectious Disease"/>
            <person name="Wu L."/>
            <person name="Ma J."/>
        </authorList>
    </citation>
    <scope>NUCLEOTIDE SEQUENCE [LARGE SCALE GENOMIC DNA]</scope>
    <source>
        <strain evidence="6">CGMCC 1.15928</strain>
    </source>
</reference>
<dbReference type="NCBIfam" id="TIGR03709">
    <property type="entry name" value="PPK2_rel_1"/>
    <property type="match status" value="1"/>
</dbReference>
<dbReference type="EMBL" id="BMKF01000002">
    <property type="protein sequence ID" value="GGB76698.1"/>
    <property type="molecule type" value="Genomic_DNA"/>
</dbReference>
<keyword evidence="3" id="KW-0418">Kinase</keyword>
<evidence type="ECO:0000313" key="5">
    <source>
        <dbReference type="EMBL" id="GGB76698.1"/>
    </source>
</evidence>
<accession>A0ABQ1JWI1</accession>
<evidence type="ECO:0000256" key="2">
    <source>
        <dbReference type="ARBA" id="ARBA00022679"/>
    </source>
</evidence>
<dbReference type="PANTHER" id="PTHR34383:SF3">
    <property type="entry name" value="POLYPHOSPHATE:AMP PHOSPHOTRANSFERASE"/>
    <property type="match status" value="1"/>
</dbReference>
<dbReference type="Proteomes" id="UP000628854">
    <property type="component" value="Unassembled WGS sequence"/>
</dbReference>
<comment type="similarity">
    <text evidence="1">Belongs to the polyphosphate kinase 2 (PPK2) family. Class I subfamily.</text>
</comment>
<dbReference type="Gene3D" id="3.40.50.300">
    <property type="entry name" value="P-loop containing nucleotide triphosphate hydrolases"/>
    <property type="match status" value="1"/>
</dbReference>
<dbReference type="RefSeq" id="WP_084391254.1">
    <property type="nucleotide sequence ID" value="NZ_BMKF01000002.1"/>
</dbReference>
<dbReference type="InterPro" id="IPR022300">
    <property type="entry name" value="PPK2-rel_1"/>
</dbReference>
<protein>
    <submittedName>
        <fullName evidence="5">PPK2 family polyphosphate--nucleotide phosphotransferase</fullName>
    </submittedName>
</protein>